<dbReference type="Gene3D" id="1.10.940.10">
    <property type="entry name" value="NusB-like"/>
    <property type="match status" value="1"/>
</dbReference>
<dbReference type="SUPFAM" id="SSF48013">
    <property type="entry name" value="NusB-like"/>
    <property type="match status" value="1"/>
</dbReference>
<dbReference type="OrthoDB" id="9811381at2"/>
<evidence type="ECO:0000256" key="2">
    <source>
        <dbReference type="ARBA" id="ARBA00022814"/>
    </source>
</evidence>
<dbReference type="InterPro" id="IPR006027">
    <property type="entry name" value="NusB_RsmB_TIM44"/>
</dbReference>
<dbReference type="HAMAP" id="MF_00073">
    <property type="entry name" value="NusB"/>
    <property type="match status" value="1"/>
</dbReference>
<comment type="function">
    <text evidence="6">Involved in transcription antitermination. Required for transcription of ribosomal RNA (rRNA) genes. Binds specifically to the boxA antiterminator sequence of the ribosomal RNA (rrn) operons.</text>
</comment>
<dbReference type="RefSeq" id="WP_078810449.1">
    <property type="nucleotide sequence ID" value="NZ_FUWM01000017.1"/>
</dbReference>
<keyword evidence="7" id="KW-0175">Coiled coil</keyword>
<dbReference type="AlphaFoldDB" id="A0A1T4P258"/>
<evidence type="ECO:0000256" key="4">
    <source>
        <dbReference type="ARBA" id="ARBA00023015"/>
    </source>
</evidence>
<evidence type="ECO:0000313" key="10">
    <source>
        <dbReference type="Proteomes" id="UP000190625"/>
    </source>
</evidence>
<name>A0A1T4P258_9FIRM</name>
<dbReference type="Pfam" id="PF01029">
    <property type="entry name" value="NusB"/>
    <property type="match status" value="1"/>
</dbReference>
<keyword evidence="10" id="KW-1185">Reference proteome</keyword>
<keyword evidence="4 6" id="KW-0805">Transcription regulation</keyword>
<dbReference type="GO" id="GO:0003723">
    <property type="term" value="F:RNA binding"/>
    <property type="evidence" value="ECO:0007669"/>
    <property type="project" value="UniProtKB-UniRule"/>
</dbReference>
<sequence length="137" mass="15899">MAKKYSRHKARKIALQTLYQMDINEEDLEKNLEMLKSRMDINNLELEAAFLEDAVRGTYEYLDQIDEKLNRSAEGWKVSRMAKVDRNILRLAVYEILYRDDIPIEVSIDEAVELAKDFATDKSPAFINAVLGKVLDE</sequence>
<keyword evidence="3 6" id="KW-0694">RNA-binding</keyword>
<reference evidence="10" key="1">
    <citation type="submission" date="2017-02" db="EMBL/GenBank/DDBJ databases">
        <authorList>
            <person name="Varghese N."/>
            <person name="Submissions S."/>
        </authorList>
    </citation>
    <scope>NUCLEOTIDE SEQUENCE [LARGE SCALE GENOMIC DNA]</scope>
    <source>
        <strain evidence="10">ATCC BAA-73</strain>
    </source>
</reference>
<organism evidence="9 10">
    <name type="scientific">Selenihalanaerobacter shriftii</name>
    <dbReference type="NCBI Taxonomy" id="142842"/>
    <lineage>
        <taxon>Bacteria</taxon>
        <taxon>Bacillati</taxon>
        <taxon>Bacillota</taxon>
        <taxon>Clostridia</taxon>
        <taxon>Halanaerobiales</taxon>
        <taxon>Halobacteroidaceae</taxon>
        <taxon>Selenihalanaerobacter</taxon>
    </lineage>
</organism>
<dbReference type="GO" id="GO:0006353">
    <property type="term" value="P:DNA-templated transcription termination"/>
    <property type="evidence" value="ECO:0007669"/>
    <property type="project" value="UniProtKB-UniRule"/>
</dbReference>
<dbReference type="PANTHER" id="PTHR11078">
    <property type="entry name" value="N UTILIZATION SUBSTANCE PROTEIN B-RELATED"/>
    <property type="match status" value="1"/>
</dbReference>
<dbReference type="NCBIfam" id="TIGR01951">
    <property type="entry name" value="nusB"/>
    <property type="match status" value="1"/>
</dbReference>
<dbReference type="InterPro" id="IPR011605">
    <property type="entry name" value="NusB_fam"/>
</dbReference>
<evidence type="ECO:0000313" key="9">
    <source>
        <dbReference type="EMBL" id="SJZ85605.1"/>
    </source>
</evidence>
<gene>
    <name evidence="6" type="primary">nusB</name>
    <name evidence="9" type="ORF">SAMN02745118_02013</name>
</gene>
<dbReference type="STRING" id="142842.SAMN02745118_02013"/>
<dbReference type="InterPro" id="IPR035926">
    <property type="entry name" value="NusB-like_sf"/>
</dbReference>
<evidence type="ECO:0000259" key="8">
    <source>
        <dbReference type="Pfam" id="PF01029"/>
    </source>
</evidence>
<dbReference type="PANTHER" id="PTHR11078:SF3">
    <property type="entry name" value="ANTITERMINATION NUSB DOMAIN-CONTAINING PROTEIN"/>
    <property type="match status" value="1"/>
</dbReference>
<keyword evidence="5 6" id="KW-0804">Transcription</keyword>
<dbReference type="GO" id="GO:0031564">
    <property type="term" value="P:transcription antitermination"/>
    <property type="evidence" value="ECO:0007669"/>
    <property type="project" value="UniProtKB-KW"/>
</dbReference>
<protein>
    <recommendedName>
        <fullName evidence="6">Transcription antitermination protein NusB</fullName>
    </recommendedName>
    <alternativeName>
        <fullName evidence="6">Antitermination factor NusB</fullName>
    </alternativeName>
</protein>
<evidence type="ECO:0000256" key="7">
    <source>
        <dbReference type="SAM" id="Coils"/>
    </source>
</evidence>
<feature type="domain" description="NusB/RsmB/TIM44" evidence="8">
    <location>
        <begin position="8"/>
        <end position="135"/>
    </location>
</feature>
<evidence type="ECO:0000256" key="3">
    <source>
        <dbReference type="ARBA" id="ARBA00022884"/>
    </source>
</evidence>
<evidence type="ECO:0000256" key="6">
    <source>
        <dbReference type="HAMAP-Rule" id="MF_00073"/>
    </source>
</evidence>
<keyword evidence="2 6" id="KW-0889">Transcription antitermination</keyword>
<proteinExistence type="inferred from homology"/>
<comment type="similarity">
    <text evidence="1 6">Belongs to the NusB family.</text>
</comment>
<evidence type="ECO:0000256" key="5">
    <source>
        <dbReference type="ARBA" id="ARBA00023163"/>
    </source>
</evidence>
<dbReference type="Proteomes" id="UP000190625">
    <property type="component" value="Unassembled WGS sequence"/>
</dbReference>
<dbReference type="EMBL" id="FUWM01000017">
    <property type="protein sequence ID" value="SJZ85605.1"/>
    <property type="molecule type" value="Genomic_DNA"/>
</dbReference>
<evidence type="ECO:0000256" key="1">
    <source>
        <dbReference type="ARBA" id="ARBA00005952"/>
    </source>
</evidence>
<accession>A0A1T4P258</accession>
<dbReference type="GO" id="GO:0005829">
    <property type="term" value="C:cytosol"/>
    <property type="evidence" value="ECO:0007669"/>
    <property type="project" value="TreeGrafter"/>
</dbReference>
<feature type="coiled-coil region" evidence="7">
    <location>
        <begin position="25"/>
        <end position="54"/>
    </location>
</feature>